<keyword evidence="2" id="KW-1133">Transmembrane helix</keyword>
<dbReference type="EMBL" id="BAAACA010000014">
    <property type="protein sequence ID" value="GAA0593032.1"/>
    <property type="molecule type" value="Genomic_DNA"/>
</dbReference>
<keyword evidence="2" id="KW-0812">Transmembrane</keyword>
<evidence type="ECO:0000313" key="4">
    <source>
        <dbReference type="Proteomes" id="UP001500668"/>
    </source>
</evidence>
<reference evidence="4" key="1">
    <citation type="journal article" date="2019" name="Int. J. Syst. Evol. Microbiol.">
        <title>The Global Catalogue of Microorganisms (GCM) 10K type strain sequencing project: providing services to taxonomists for standard genome sequencing and annotation.</title>
        <authorList>
            <consortium name="The Broad Institute Genomics Platform"/>
            <consortium name="The Broad Institute Genome Sequencing Center for Infectious Disease"/>
            <person name="Wu L."/>
            <person name="Ma J."/>
        </authorList>
    </citation>
    <scope>NUCLEOTIDE SEQUENCE [LARGE SCALE GENOMIC DNA]</scope>
    <source>
        <strain evidence="4">JCM 5067</strain>
    </source>
</reference>
<evidence type="ECO:0000313" key="3">
    <source>
        <dbReference type="EMBL" id="GAA0593032.1"/>
    </source>
</evidence>
<feature type="region of interest" description="Disordered" evidence="1">
    <location>
        <begin position="46"/>
        <end position="66"/>
    </location>
</feature>
<name>A0ABP3QT48_9ACTN</name>
<gene>
    <name evidence="3" type="ORF">GCM10010394_22910</name>
</gene>
<sequence length="187" mass="21509">MSVTVVVIIIVAAVLVLAACAVAARVVMVRRRRELQERFGPEYERTVEARDSRRAGEQELREREERHDALDIKPLPAAVRDRYSLDWARVQEQFVDRPDDAVHDADRLVTTLMGERGYPTEGYEQQLKDLSVEHGRTLEHYRAAHDVNERSSRHEATTEELRGAMVHYRALFEELLHNGDRPGRGAE</sequence>
<evidence type="ECO:0000256" key="1">
    <source>
        <dbReference type="SAM" id="MobiDB-lite"/>
    </source>
</evidence>
<dbReference type="RefSeq" id="WP_344073066.1">
    <property type="nucleotide sequence ID" value="NZ_BAAACA010000014.1"/>
</dbReference>
<comment type="caution">
    <text evidence="3">The sequence shown here is derived from an EMBL/GenBank/DDBJ whole genome shotgun (WGS) entry which is preliminary data.</text>
</comment>
<protein>
    <recommendedName>
        <fullName evidence="5">Secreted protein</fullName>
    </recommendedName>
</protein>
<keyword evidence="4" id="KW-1185">Reference proteome</keyword>
<organism evidence="3 4">
    <name type="scientific">Streptomyces crystallinus</name>
    <dbReference type="NCBI Taxonomy" id="68191"/>
    <lineage>
        <taxon>Bacteria</taxon>
        <taxon>Bacillati</taxon>
        <taxon>Actinomycetota</taxon>
        <taxon>Actinomycetes</taxon>
        <taxon>Kitasatosporales</taxon>
        <taxon>Streptomycetaceae</taxon>
        <taxon>Streptomyces</taxon>
    </lineage>
</organism>
<evidence type="ECO:0008006" key="5">
    <source>
        <dbReference type="Google" id="ProtNLM"/>
    </source>
</evidence>
<proteinExistence type="predicted"/>
<accession>A0ABP3QT48</accession>
<evidence type="ECO:0000256" key="2">
    <source>
        <dbReference type="SAM" id="Phobius"/>
    </source>
</evidence>
<dbReference type="Proteomes" id="UP001500668">
    <property type="component" value="Unassembled WGS sequence"/>
</dbReference>
<feature type="transmembrane region" description="Helical" evidence="2">
    <location>
        <begin position="6"/>
        <end position="28"/>
    </location>
</feature>
<keyword evidence="2" id="KW-0472">Membrane</keyword>